<comment type="caution">
    <text evidence="4">The sequence shown here is derived from an EMBL/GenBank/DDBJ whole genome shotgun (WGS) entry which is preliminary data.</text>
</comment>
<organism evidence="4 5">
    <name type="scientific">Alkalibacterium iburiense</name>
    <dbReference type="NCBI Taxonomy" id="290589"/>
    <lineage>
        <taxon>Bacteria</taxon>
        <taxon>Bacillati</taxon>
        <taxon>Bacillota</taxon>
        <taxon>Bacilli</taxon>
        <taxon>Lactobacillales</taxon>
        <taxon>Carnobacteriaceae</taxon>
        <taxon>Alkalibacterium</taxon>
    </lineage>
</organism>
<evidence type="ECO:0000259" key="3">
    <source>
        <dbReference type="Pfam" id="PF21910"/>
    </source>
</evidence>
<dbReference type="Pfam" id="PF07523">
    <property type="entry name" value="Big_3"/>
    <property type="match status" value="1"/>
</dbReference>
<dbReference type="Gene3D" id="2.60.40.3630">
    <property type="match status" value="1"/>
</dbReference>
<dbReference type="RefSeq" id="WP_343756978.1">
    <property type="nucleotide sequence ID" value="NZ_BAAACW010000165.1"/>
</dbReference>
<dbReference type="PANTHER" id="PTHR13246">
    <property type="entry name" value="ENDO BETA N-ACETYLGLUCOSAMINIDASE"/>
    <property type="match status" value="1"/>
</dbReference>
<dbReference type="Gene3D" id="2.60.120.260">
    <property type="entry name" value="Galactose-binding domain-like"/>
    <property type="match status" value="2"/>
</dbReference>
<dbReference type="InterPro" id="IPR013783">
    <property type="entry name" value="Ig-like_fold"/>
</dbReference>
<dbReference type="Pfam" id="PF21910">
    <property type="entry name" value="GH85_C"/>
    <property type="match status" value="1"/>
</dbReference>
<dbReference type="Proteomes" id="UP001501166">
    <property type="component" value="Unassembled WGS sequence"/>
</dbReference>
<reference evidence="5" key="1">
    <citation type="journal article" date="2019" name="Int. J. Syst. Evol. Microbiol.">
        <title>The Global Catalogue of Microorganisms (GCM) 10K type strain sequencing project: providing services to taxonomists for standard genome sequencing and annotation.</title>
        <authorList>
            <consortium name="The Broad Institute Genomics Platform"/>
            <consortium name="The Broad Institute Genome Sequencing Center for Infectious Disease"/>
            <person name="Wu L."/>
            <person name="Ma J."/>
        </authorList>
    </citation>
    <scope>NUCLEOTIDE SEQUENCE [LARGE SCALE GENOMIC DNA]</scope>
    <source>
        <strain evidence="5">JCM 12662</strain>
    </source>
</reference>
<protein>
    <recommendedName>
        <fullName evidence="6">Mannosyl-glycoprotein endo-beta-N-acetylglucosaminidase</fullName>
    </recommendedName>
</protein>
<dbReference type="Gene3D" id="3.20.20.80">
    <property type="entry name" value="Glycosidases"/>
    <property type="match status" value="1"/>
</dbReference>
<feature type="domain" description="Ig-like" evidence="2">
    <location>
        <begin position="1002"/>
        <end position="1071"/>
    </location>
</feature>
<gene>
    <name evidence="4" type="ORF">GCM10008932_24080</name>
</gene>
<dbReference type="InterPro" id="IPR054110">
    <property type="entry name" value="EndoD-like_D2"/>
</dbReference>
<evidence type="ECO:0000313" key="4">
    <source>
        <dbReference type="EMBL" id="GAA0371949.1"/>
    </source>
</evidence>
<dbReference type="PANTHER" id="PTHR13246:SF1">
    <property type="entry name" value="CYTOSOLIC ENDO-BETA-N-ACETYLGLUCOSAMINIDASE"/>
    <property type="match status" value="1"/>
</dbReference>
<dbReference type="InterPro" id="IPR022038">
    <property type="entry name" value="Ig-like_bact"/>
</dbReference>
<name>A0ABP3HJT8_9LACT</name>
<dbReference type="InterPro" id="IPR005201">
    <property type="entry name" value="TIM_ENGase"/>
</dbReference>
<sequence>MDKETKQLTNPFEKELFNALPETIRPKGVKIGINTILEWKPIEAVSHAIYKSSTPLADRKKGYKINPLANTEAKIQSLALMGSNSETYSAVGGSETMDIYAFDYWQYVESLVFWDGLVPTPDVIDAGHRNGVPVFGTLFFNWSTAEKDQDNVRYFLQKDKAGKYPVAHKLIKIAEFYGFDGYFINQESAMPADEGYGEEFRQFLLYLKRQAKEANYPIHISWYDSMDNDGSRFHHDAVNASNDLYVKPSKNQINPTDEFFMNFNWNPAKVESTVQHMKNIERSPYDAYAGWELQAGGYYNTNQKKHALFGGDGQTKLSLGLFIPDSVMGIAEDGEDFHVEADKFWTGFGGNPATEADEYEWSGMSRFVVDNTPILTPHFHTSFNTGHGKAWFVDGKKMTNNSWNSRGIQEVLPTWRWWIDNKEATVKGRYDFDEAFNGGTSLAFEGSFDTNGQSDVMLYSTGFEVEKETKLKVTFKDNQAVIVEIGLSTDSTYSEDSFKYYALEHSDDWRKQVLALRDLEGQTIYAIKLGLRSDQTVSDYKLNLGELTFYSDDSAVAAPVESEIVSSLLFNAQEAEAIINVKPVKGAKHYEVYQANGSNWAFLNASSSSIIYLSQISRSKEATGTKQELKVLAVGENGVRSEPFITSFDWGMETTDTTLPKEESRNIMTEAIVTSYIDPASTENPKNILTGTINNNSDKWYSSNRTENVDVQFNHPRQVVRWVVEHAGAGGEAADDGSMNTKDFNLEYKDLETAEWKIAVKRHNVNEHITDVILDEPITAQEWRLNILTADNGSPWGGIRIYNWKMYESINSESENLPMTTAKTSYIKENDYSVALSNGIEGSKVYLYSDKEAENQLAEGLVNSHGQVVFHQVTLEKESGLVYYHSQQAGLDFSHILAIPYQKSARSLENVTLENSASVLVNQAQPLDLSEHYLRLNYSDESHETVRLDNILVVVETLDNKQQGKQRLSVSYAGVESELPLVVDHQPIDFETKEIAYLELVQKPRTTYLKGESLNLSEGVVTIHYADGTDYDVSLTDSQFFSMSSFNKNQIGVQTLTVTHRHHEFTFDVVVKEETVNFQRLDQLIGKVNAFKHQDKYKELSEKEKEKIDDFLQLAKEKRTEEDITQAEVDQIVAAYSN</sequence>
<accession>A0ABP3HJT8</accession>
<evidence type="ECO:0000259" key="2">
    <source>
        <dbReference type="Pfam" id="PF07523"/>
    </source>
</evidence>
<keyword evidence="5" id="KW-1185">Reference proteome</keyword>
<dbReference type="InterPro" id="IPR032979">
    <property type="entry name" value="ENGase"/>
</dbReference>
<dbReference type="Gene3D" id="2.60.40.10">
    <property type="entry name" value="Immunoglobulins"/>
    <property type="match status" value="1"/>
</dbReference>
<evidence type="ECO:0000259" key="1">
    <source>
        <dbReference type="Pfam" id="PF03644"/>
    </source>
</evidence>
<dbReference type="EMBL" id="BAAACW010000165">
    <property type="protein sequence ID" value="GAA0371949.1"/>
    <property type="molecule type" value="Genomic_DNA"/>
</dbReference>
<evidence type="ECO:0000313" key="5">
    <source>
        <dbReference type="Proteomes" id="UP001501166"/>
    </source>
</evidence>
<proteinExistence type="predicted"/>
<feature type="domain" description="Cytosolic endo-beta-N-acetylglucosaminidase TIM barrel" evidence="1">
    <location>
        <begin position="91"/>
        <end position="391"/>
    </location>
</feature>
<feature type="domain" description="Endo-beta-N-acetylglucosaminidase D-like D2" evidence="3">
    <location>
        <begin position="562"/>
        <end position="652"/>
    </location>
</feature>
<evidence type="ECO:0008006" key="6">
    <source>
        <dbReference type="Google" id="ProtNLM"/>
    </source>
</evidence>
<dbReference type="Pfam" id="PF03644">
    <property type="entry name" value="Glyco_hydro_85"/>
    <property type="match status" value="1"/>
</dbReference>